<keyword evidence="6" id="KW-1000">Mitochondrion outer membrane</keyword>
<keyword evidence="9" id="KW-0472">Membrane</keyword>
<dbReference type="Gene3D" id="2.40.160.10">
    <property type="entry name" value="Porin"/>
    <property type="match status" value="1"/>
</dbReference>
<proteinExistence type="inferred from homology"/>
<evidence type="ECO:0000256" key="6">
    <source>
        <dbReference type="ARBA" id="ARBA00022787"/>
    </source>
</evidence>
<dbReference type="GO" id="GO:0045040">
    <property type="term" value="P:protein insertion into mitochondrial outer membrane"/>
    <property type="evidence" value="ECO:0007669"/>
    <property type="project" value="EnsemblFungi"/>
</dbReference>
<dbReference type="Proteomes" id="UP000186594">
    <property type="component" value="Unassembled WGS sequence"/>
</dbReference>
<dbReference type="GO" id="GO:0030150">
    <property type="term" value="P:protein import into mitochondrial matrix"/>
    <property type="evidence" value="ECO:0007669"/>
    <property type="project" value="EnsemblFungi"/>
</dbReference>
<evidence type="ECO:0000256" key="1">
    <source>
        <dbReference type="ARBA" id="ARBA00004374"/>
    </source>
</evidence>
<gene>
    <name evidence="10" type="ORF">NEOLI_002408</name>
</gene>
<dbReference type="GO" id="GO:0008320">
    <property type="term" value="F:protein transmembrane transporter activity"/>
    <property type="evidence" value="ECO:0007669"/>
    <property type="project" value="EnsemblFungi"/>
</dbReference>
<dbReference type="STRING" id="1198029.A0A1U7LII6"/>
<evidence type="ECO:0000313" key="10">
    <source>
        <dbReference type="EMBL" id="OLL22362.1"/>
    </source>
</evidence>
<reference evidence="10 11" key="1">
    <citation type="submission" date="2016-04" db="EMBL/GenBank/DDBJ databases">
        <title>Evolutionary innovation and constraint leading to complex multicellularity in the Ascomycota.</title>
        <authorList>
            <person name="Cisse O."/>
            <person name="Nguyen A."/>
            <person name="Hewitt D.A."/>
            <person name="Jedd G."/>
            <person name="Stajich J.E."/>
        </authorList>
    </citation>
    <scope>NUCLEOTIDE SEQUENCE [LARGE SCALE GENOMIC DNA]</scope>
    <source>
        <strain evidence="10 11">DAH-3</strain>
    </source>
</reference>
<evidence type="ECO:0000256" key="9">
    <source>
        <dbReference type="ARBA" id="ARBA00023136"/>
    </source>
</evidence>
<dbReference type="CDD" id="cd07305">
    <property type="entry name" value="Porin3_Tom40"/>
    <property type="match status" value="1"/>
</dbReference>
<sequence length="346" mass="37948">MTTLPDPASFSTQSWRSPFSALVDIHKSLQLANPGQTEDISKEVTRNVFLNMSAFTGFKASISKSYSNNFHLSHQWAMDQKALPPYGFTALYAQDNLFMQGMMDNTKSFQGILSVNLKPGHQTKIQAQFNNDGESEPVLHIAHDVTNSSSSASIKLVNFSILDRRTTGVVTASYLQSITPKLALGMEGTWARQSTDVPDDFIPTFFAKYSTPSSIFAGQFSPKGGAAMTFWKRISERVEAGVEFQLAARNAAGSGMMMMMGPPKIEGITTVGVKYEYRQACYRAQVDSNGKIGAFFERRILPPLGIQMCAEVDHIKNASKFGVGFSLDIPSDEQIAQSNAQEGAYP</sequence>
<evidence type="ECO:0000256" key="7">
    <source>
        <dbReference type="ARBA" id="ARBA00022927"/>
    </source>
</evidence>
<dbReference type="OrthoDB" id="19656at2759"/>
<keyword evidence="11" id="KW-1185">Reference proteome</keyword>
<protein>
    <submittedName>
        <fullName evidence="10">Mitochondrial import receptor subunit TOM40</fullName>
    </submittedName>
</protein>
<dbReference type="OMA" id="TRFNYRW"/>
<comment type="subcellular location">
    <subcellularLocation>
        <location evidence="1">Mitochondrion outer membrane</location>
        <topology evidence="1">Multi-pass membrane protein</topology>
    </subcellularLocation>
</comment>
<dbReference type="InterPro" id="IPR027246">
    <property type="entry name" value="Porin_Euk/Tom40"/>
</dbReference>
<organism evidence="10 11">
    <name type="scientific">Neolecta irregularis (strain DAH-3)</name>
    <dbReference type="NCBI Taxonomy" id="1198029"/>
    <lineage>
        <taxon>Eukaryota</taxon>
        <taxon>Fungi</taxon>
        <taxon>Dikarya</taxon>
        <taxon>Ascomycota</taxon>
        <taxon>Taphrinomycotina</taxon>
        <taxon>Neolectales</taxon>
        <taxon>Neolectaceae</taxon>
        <taxon>Neolecta</taxon>
    </lineage>
</organism>
<evidence type="ECO:0000256" key="8">
    <source>
        <dbReference type="ARBA" id="ARBA00023128"/>
    </source>
</evidence>
<evidence type="ECO:0000313" key="11">
    <source>
        <dbReference type="Proteomes" id="UP000186594"/>
    </source>
</evidence>
<evidence type="ECO:0000256" key="5">
    <source>
        <dbReference type="ARBA" id="ARBA00022692"/>
    </source>
</evidence>
<dbReference type="PANTHER" id="PTHR10802">
    <property type="entry name" value="MITOCHONDRIAL IMPORT RECEPTOR SUBUNIT TOM40"/>
    <property type="match status" value="1"/>
</dbReference>
<dbReference type="Pfam" id="PF01459">
    <property type="entry name" value="Porin_3"/>
    <property type="match status" value="1"/>
</dbReference>
<dbReference type="InterPro" id="IPR023614">
    <property type="entry name" value="Porin_dom_sf"/>
</dbReference>
<name>A0A1U7LII6_NEOID</name>
<keyword evidence="7" id="KW-0653">Protein transport</keyword>
<keyword evidence="10" id="KW-0675">Receptor</keyword>
<evidence type="ECO:0000256" key="3">
    <source>
        <dbReference type="ARBA" id="ARBA00022448"/>
    </source>
</evidence>
<dbReference type="InterPro" id="IPR037930">
    <property type="entry name" value="Tom40"/>
</dbReference>
<dbReference type="AlphaFoldDB" id="A0A1U7LII6"/>
<evidence type="ECO:0000256" key="4">
    <source>
        <dbReference type="ARBA" id="ARBA00022452"/>
    </source>
</evidence>
<dbReference type="GO" id="GO:0005742">
    <property type="term" value="C:mitochondrial outer membrane translocase complex"/>
    <property type="evidence" value="ECO:0007669"/>
    <property type="project" value="EnsemblFungi"/>
</dbReference>
<keyword evidence="5" id="KW-0812">Transmembrane</keyword>
<accession>A0A1U7LII6</accession>
<keyword evidence="3" id="KW-0813">Transport</keyword>
<keyword evidence="4" id="KW-1134">Transmembrane beta strand</keyword>
<keyword evidence="8" id="KW-0496">Mitochondrion</keyword>
<comment type="caution">
    <text evidence="10">The sequence shown here is derived from an EMBL/GenBank/DDBJ whole genome shotgun (WGS) entry which is preliminary data.</text>
</comment>
<evidence type="ECO:0000256" key="2">
    <source>
        <dbReference type="ARBA" id="ARBA00010510"/>
    </source>
</evidence>
<comment type="similarity">
    <text evidence="2">Belongs to the Tom40 family.</text>
</comment>
<dbReference type="EMBL" id="LXFE01003415">
    <property type="protein sequence ID" value="OLL22362.1"/>
    <property type="molecule type" value="Genomic_DNA"/>
</dbReference>